<evidence type="ECO:0000313" key="1">
    <source>
        <dbReference type="EMBL" id="MFD1985560.1"/>
    </source>
</evidence>
<protein>
    <recommendedName>
        <fullName evidence="3">Aldehyde dehydrogenase</fullName>
    </recommendedName>
</protein>
<comment type="caution">
    <text evidence="1">The sequence shown here is derived from an EMBL/GenBank/DDBJ whole genome shotgun (WGS) entry which is preliminary data.</text>
</comment>
<organism evidence="1 2">
    <name type="scientific">Mesorhizobium newzealandense</name>
    <dbReference type="NCBI Taxonomy" id="1300302"/>
    <lineage>
        <taxon>Bacteria</taxon>
        <taxon>Pseudomonadati</taxon>
        <taxon>Pseudomonadota</taxon>
        <taxon>Alphaproteobacteria</taxon>
        <taxon>Hyphomicrobiales</taxon>
        <taxon>Phyllobacteriaceae</taxon>
        <taxon>Mesorhizobium</taxon>
    </lineage>
</organism>
<gene>
    <name evidence="1" type="ORF">ACFSOZ_24190</name>
</gene>
<proteinExistence type="predicted"/>
<dbReference type="EMBL" id="JBHUGZ010000016">
    <property type="protein sequence ID" value="MFD1985560.1"/>
    <property type="molecule type" value="Genomic_DNA"/>
</dbReference>
<accession>A0ABW4UGN4</accession>
<dbReference type="Proteomes" id="UP001597405">
    <property type="component" value="Unassembled WGS sequence"/>
</dbReference>
<evidence type="ECO:0008006" key="3">
    <source>
        <dbReference type="Google" id="ProtNLM"/>
    </source>
</evidence>
<dbReference type="RefSeq" id="WP_379101954.1">
    <property type="nucleotide sequence ID" value="NZ_JBHUGZ010000016.1"/>
</dbReference>
<keyword evidence="2" id="KW-1185">Reference proteome</keyword>
<sequence length="41" mass="4531">MTSPHESKATKITRFEAFIGGAWQSFEGTIVRTKDTVSVDT</sequence>
<name>A0ABW4UGN4_9HYPH</name>
<reference evidence="2" key="1">
    <citation type="journal article" date="2019" name="Int. J. Syst. Evol. Microbiol.">
        <title>The Global Catalogue of Microorganisms (GCM) 10K type strain sequencing project: providing services to taxonomists for standard genome sequencing and annotation.</title>
        <authorList>
            <consortium name="The Broad Institute Genomics Platform"/>
            <consortium name="The Broad Institute Genome Sequencing Center for Infectious Disease"/>
            <person name="Wu L."/>
            <person name="Ma J."/>
        </authorList>
    </citation>
    <scope>NUCLEOTIDE SEQUENCE [LARGE SCALE GENOMIC DNA]</scope>
    <source>
        <strain evidence="2">CGMCC 1.16225</strain>
    </source>
</reference>
<evidence type="ECO:0000313" key="2">
    <source>
        <dbReference type="Proteomes" id="UP001597405"/>
    </source>
</evidence>